<keyword evidence="9 10" id="KW-0472">Membrane</keyword>
<proteinExistence type="inferred from homology"/>
<dbReference type="CDD" id="cd06261">
    <property type="entry name" value="TM_PBP2"/>
    <property type="match status" value="1"/>
</dbReference>
<keyword evidence="8 10" id="KW-1133">Transmembrane helix</keyword>
<feature type="transmembrane region" description="Helical" evidence="10">
    <location>
        <begin position="85"/>
        <end position="106"/>
    </location>
</feature>
<evidence type="ECO:0000256" key="4">
    <source>
        <dbReference type="ARBA" id="ARBA00022448"/>
    </source>
</evidence>
<dbReference type="InterPro" id="IPR051408">
    <property type="entry name" value="Phosphate_transprt_permease"/>
</dbReference>
<keyword evidence="6" id="KW-0592">Phosphate transport</keyword>
<dbReference type="InterPro" id="IPR035906">
    <property type="entry name" value="MetI-like_sf"/>
</dbReference>
<feature type="region of interest" description="Disordered" evidence="11">
    <location>
        <begin position="409"/>
        <end position="443"/>
    </location>
</feature>
<dbReference type="GO" id="GO:0005886">
    <property type="term" value="C:plasma membrane"/>
    <property type="evidence" value="ECO:0007669"/>
    <property type="project" value="UniProtKB-SubCell"/>
</dbReference>
<keyword evidence="5 10" id="KW-1003">Cell membrane</keyword>
<organism evidence="13 14">
    <name type="scientific">Glaciihabitans tibetensis</name>
    <dbReference type="NCBI Taxonomy" id="1266600"/>
    <lineage>
        <taxon>Bacteria</taxon>
        <taxon>Bacillati</taxon>
        <taxon>Actinomycetota</taxon>
        <taxon>Actinomycetes</taxon>
        <taxon>Micrococcales</taxon>
        <taxon>Microbacteriaceae</taxon>
        <taxon>Glaciihabitans</taxon>
    </lineage>
</organism>
<accession>A0A2T0VCN2</accession>
<comment type="function">
    <text evidence="1">Part of the binding-protein-dependent transport system for phosphate; probably responsible for the translocation of the substrate across the membrane.</text>
</comment>
<feature type="transmembrane region" description="Helical" evidence="10">
    <location>
        <begin position="58"/>
        <end position="79"/>
    </location>
</feature>
<comment type="caution">
    <text evidence="13">The sequence shown here is derived from an EMBL/GenBank/DDBJ whole genome shotgun (WGS) entry which is preliminary data.</text>
</comment>
<feature type="transmembrane region" description="Helical" evidence="10">
    <location>
        <begin position="362"/>
        <end position="383"/>
    </location>
</feature>
<evidence type="ECO:0000256" key="9">
    <source>
        <dbReference type="ARBA" id="ARBA00023136"/>
    </source>
</evidence>
<dbReference type="Proteomes" id="UP000237983">
    <property type="component" value="Unassembled WGS sequence"/>
</dbReference>
<evidence type="ECO:0000313" key="13">
    <source>
        <dbReference type="EMBL" id="PRY67938.1"/>
    </source>
</evidence>
<dbReference type="GO" id="GO:0035435">
    <property type="term" value="P:phosphate ion transmembrane transport"/>
    <property type="evidence" value="ECO:0007669"/>
    <property type="project" value="InterPro"/>
</dbReference>
<feature type="compositionally biased region" description="Polar residues" evidence="11">
    <location>
        <begin position="433"/>
        <end position="443"/>
    </location>
</feature>
<gene>
    <name evidence="13" type="ORF">B0I08_10599</name>
</gene>
<dbReference type="Pfam" id="PF00528">
    <property type="entry name" value="BPD_transp_1"/>
    <property type="match status" value="1"/>
</dbReference>
<comment type="subcellular location">
    <subcellularLocation>
        <location evidence="2 10">Cell membrane</location>
        <topology evidence="2 10">Multi-pass membrane protein</topology>
    </subcellularLocation>
</comment>
<evidence type="ECO:0000256" key="11">
    <source>
        <dbReference type="SAM" id="MobiDB-lite"/>
    </source>
</evidence>
<dbReference type="PROSITE" id="PS50928">
    <property type="entry name" value="ABC_TM1"/>
    <property type="match status" value="1"/>
</dbReference>
<keyword evidence="7 10" id="KW-0812">Transmembrane</keyword>
<evidence type="ECO:0000256" key="6">
    <source>
        <dbReference type="ARBA" id="ARBA00022592"/>
    </source>
</evidence>
<feature type="region of interest" description="Disordered" evidence="11">
    <location>
        <begin position="1"/>
        <end position="24"/>
    </location>
</feature>
<dbReference type="SUPFAM" id="SSF161098">
    <property type="entry name" value="MetI-like"/>
    <property type="match status" value="1"/>
</dbReference>
<dbReference type="NCBIfam" id="TIGR00974">
    <property type="entry name" value="3a0107s02c"/>
    <property type="match status" value="1"/>
</dbReference>
<evidence type="ECO:0000256" key="3">
    <source>
        <dbReference type="ARBA" id="ARBA00007069"/>
    </source>
</evidence>
<name>A0A2T0VCN2_9MICO</name>
<dbReference type="AlphaFoldDB" id="A0A2T0VCN2"/>
<evidence type="ECO:0000256" key="7">
    <source>
        <dbReference type="ARBA" id="ARBA00022692"/>
    </source>
</evidence>
<keyword evidence="4" id="KW-0813">Transport</keyword>
<feature type="transmembrane region" description="Helical" evidence="10">
    <location>
        <begin position="173"/>
        <end position="201"/>
    </location>
</feature>
<protein>
    <recommendedName>
        <fullName evidence="10">Phosphate transport system permease protein PstA</fullName>
    </recommendedName>
</protein>
<sequence length="443" mass="46855">MTIEDTRTSEAGAATGSRHAGAAAPGRRTVLPALSSGARHPTRPEVRRNLASIGRDDVLRVLGAAAAGIATTSWLFTQIVAFDGALPFVLISYVLFLGYFVVLISFDDNRVTIIDRVANVIIHSLAVVLILALIVVVVFTVIRGSEALFHFNFWTQDLSTAGPLDPLTTGGMLHAAIGTLIMIAFALTFSIPLGLLCAVFLSEFPGKFSRLVRTVVEAMTALPSIICGLFIYATYVLMFGLDRSGFAASLAITIMILPIIIRSADVVLRLVPGTLKEASLGLGAGQWRTIWNVVLPTSRSGLMTAIILGTARGIGETSPVLLTAGYTTYINMNPFTGPMVSLPFATFTLVKSPEPSQIARGFGAAAVLMVLVFLLFLIARLIGGRGPGQLSRRARRRVAAASIRDAQRYTQRSAVGNPSAGGTASHGGGHSPESLQQTGSGHK</sequence>
<feature type="transmembrane region" description="Helical" evidence="10">
    <location>
        <begin position="246"/>
        <end position="268"/>
    </location>
</feature>
<dbReference type="PANTHER" id="PTHR42922:SF1">
    <property type="entry name" value="PHOSPHATE TRANSPORT SYSTEM PERMEASE PROTEIN PSTA"/>
    <property type="match status" value="1"/>
</dbReference>
<evidence type="ECO:0000256" key="2">
    <source>
        <dbReference type="ARBA" id="ARBA00004651"/>
    </source>
</evidence>
<evidence type="ECO:0000259" key="12">
    <source>
        <dbReference type="PROSITE" id="PS50928"/>
    </source>
</evidence>
<dbReference type="Gene3D" id="1.10.3720.10">
    <property type="entry name" value="MetI-like"/>
    <property type="match status" value="1"/>
</dbReference>
<dbReference type="PANTHER" id="PTHR42922">
    <property type="entry name" value="PHOSPHATE TRANSPORT SYSTEM PERMEASE PROTEIN PSTA"/>
    <property type="match status" value="1"/>
</dbReference>
<feature type="transmembrane region" description="Helical" evidence="10">
    <location>
        <begin position="118"/>
        <end position="142"/>
    </location>
</feature>
<dbReference type="InterPro" id="IPR005672">
    <property type="entry name" value="Phosphate_PstA"/>
</dbReference>
<dbReference type="EMBL" id="PVTL01000005">
    <property type="protein sequence ID" value="PRY67938.1"/>
    <property type="molecule type" value="Genomic_DNA"/>
</dbReference>
<dbReference type="InterPro" id="IPR000515">
    <property type="entry name" value="MetI-like"/>
</dbReference>
<feature type="compositionally biased region" description="Low complexity" evidence="11">
    <location>
        <begin position="11"/>
        <end position="24"/>
    </location>
</feature>
<keyword evidence="14" id="KW-1185">Reference proteome</keyword>
<reference evidence="13 14" key="1">
    <citation type="submission" date="2018-03" db="EMBL/GenBank/DDBJ databases">
        <title>Genomic Encyclopedia of Type Strains, Phase III (KMG-III): the genomes of soil and plant-associated and newly described type strains.</title>
        <authorList>
            <person name="Whitman W."/>
        </authorList>
    </citation>
    <scope>NUCLEOTIDE SEQUENCE [LARGE SCALE GENOMIC DNA]</scope>
    <source>
        <strain evidence="13 14">CGMCC 1.12484</strain>
    </source>
</reference>
<feature type="transmembrane region" description="Helical" evidence="10">
    <location>
        <begin position="221"/>
        <end position="240"/>
    </location>
</feature>
<evidence type="ECO:0000256" key="5">
    <source>
        <dbReference type="ARBA" id="ARBA00022475"/>
    </source>
</evidence>
<dbReference type="GO" id="GO:0005315">
    <property type="term" value="F:phosphate transmembrane transporter activity"/>
    <property type="evidence" value="ECO:0007669"/>
    <property type="project" value="InterPro"/>
</dbReference>
<evidence type="ECO:0000256" key="1">
    <source>
        <dbReference type="ARBA" id="ARBA00003510"/>
    </source>
</evidence>
<feature type="domain" description="ABC transmembrane type-1" evidence="12">
    <location>
        <begin position="176"/>
        <end position="383"/>
    </location>
</feature>
<dbReference type="RefSeq" id="WP_106212520.1">
    <property type="nucleotide sequence ID" value="NZ_PVTL01000005.1"/>
</dbReference>
<evidence type="ECO:0000256" key="8">
    <source>
        <dbReference type="ARBA" id="ARBA00022989"/>
    </source>
</evidence>
<evidence type="ECO:0000313" key="14">
    <source>
        <dbReference type="Proteomes" id="UP000237983"/>
    </source>
</evidence>
<evidence type="ECO:0000256" key="10">
    <source>
        <dbReference type="RuleBase" id="RU363043"/>
    </source>
</evidence>
<dbReference type="OrthoDB" id="9775069at2"/>
<comment type="similarity">
    <text evidence="3 10">Belongs to the binding-protein-dependent transport system permease family. CysTW subfamily.</text>
</comment>